<evidence type="ECO:0000313" key="2">
    <source>
        <dbReference type="EMBL" id="KAG6648882.1"/>
    </source>
</evidence>
<dbReference type="AlphaFoldDB" id="A0A8T1Q5Z2"/>
<keyword evidence="4" id="KW-1185">Reference proteome</keyword>
<dbReference type="Pfam" id="PF00646">
    <property type="entry name" value="F-box"/>
    <property type="match status" value="1"/>
</dbReference>
<dbReference type="InterPro" id="IPR050796">
    <property type="entry name" value="SCF_F-box_component"/>
</dbReference>
<reference evidence="3" key="2">
    <citation type="submission" date="2021-01" db="EMBL/GenBank/DDBJ databases">
        <authorList>
            <person name="Lovell J.T."/>
            <person name="Bentley N."/>
            <person name="Bhattarai G."/>
            <person name="Jenkins J.W."/>
            <person name="Sreedasyam A."/>
            <person name="Alarcon Y."/>
            <person name="Bock C."/>
            <person name="Boston L."/>
            <person name="Carlson J."/>
            <person name="Cervantes K."/>
            <person name="Clermont K."/>
            <person name="Krom N."/>
            <person name="Kubenka K."/>
            <person name="Mamidi S."/>
            <person name="Mattison C."/>
            <person name="Monteros M."/>
            <person name="Pisani C."/>
            <person name="Plott C."/>
            <person name="Rajasekar S."/>
            <person name="Rhein H.S."/>
            <person name="Rohla C."/>
            <person name="Song M."/>
            <person name="Hilaire R.S."/>
            <person name="Shu S."/>
            <person name="Wells L."/>
            <person name="Wang X."/>
            <person name="Webber J."/>
            <person name="Heerema R.J."/>
            <person name="Klein P."/>
            <person name="Conner P."/>
            <person name="Grauke L."/>
            <person name="Grimwood J."/>
            <person name="Schmutz J."/>
            <person name="Randall J.J."/>
        </authorList>
    </citation>
    <scope>NUCLEOTIDE SEQUENCE</scope>
    <source>
        <tissue evidence="3">Leaf</tissue>
    </source>
</reference>
<reference evidence="2" key="1">
    <citation type="submission" date="2020-12" db="EMBL/GenBank/DDBJ databases">
        <title>WGS assembly of Carya illinoinensis cv. Pawnee.</title>
        <authorList>
            <person name="Platts A."/>
            <person name="Shu S."/>
            <person name="Wright S."/>
            <person name="Barry K."/>
            <person name="Edger P."/>
            <person name="Pires J.C."/>
            <person name="Schmutz J."/>
        </authorList>
    </citation>
    <scope>NUCLEOTIDE SEQUENCE</scope>
    <source>
        <tissue evidence="2">Leaf</tissue>
    </source>
</reference>
<evidence type="ECO:0000313" key="4">
    <source>
        <dbReference type="Proteomes" id="UP000811609"/>
    </source>
</evidence>
<protein>
    <recommendedName>
        <fullName evidence="1">F-box domain-containing protein</fullName>
    </recommendedName>
</protein>
<dbReference type="EMBL" id="CM031831">
    <property type="protein sequence ID" value="KAG6705401.1"/>
    <property type="molecule type" value="Genomic_DNA"/>
</dbReference>
<dbReference type="PANTHER" id="PTHR31672">
    <property type="entry name" value="BNACNNG10540D PROTEIN"/>
    <property type="match status" value="1"/>
</dbReference>
<gene>
    <name evidence="2" type="ORF">CIPAW_07G175100</name>
    <name evidence="3" type="ORF">I3842_07G177700</name>
</gene>
<dbReference type="Proteomes" id="UP000811609">
    <property type="component" value="Chromosome 7"/>
</dbReference>
<dbReference type="CDD" id="cd09917">
    <property type="entry name" value="F-box_SF"/>
    <property type="match status" value="1"/>
</dbReference>
<dbReference type="InterPro" id="IPR017451">
    <property type="entry name" value="F-box-assoc_interact_dom"/>
</dbReference>
<dbReference type="InterPro" id="IPR015915">
    <property type="entry name" value="Kelch-typ_b-propeller"/>
</dbReference>
<evidence type="ECO:0000313" key="3">
    <source>
        <dbReference type="EMBL" id="KAG6705401.1"/>
    </source>
</evidence>
<dbReference type="SUPFAM" id="SSF81383">
    <property type="entry name" value="F-box domain"/>
    <property type="match status" value="1"/>
</dbReference>
<evidence type="ECO:0000259" key="1">
    <source>
        <dbReference type="PROSITE" id="PS50181"/>
    </source>
</evidence>
<proteinExistence type="predicted"/>
<organism evidence="2 4">
    <name type="scientific">Carya illinoinensis</name>
    <name type="common">Pecan</name>
    <dbReference type="NCBI Taxonomy" id="32201"/>
    <lineage>
        <taxon>Eukaryota</taxon>
        <taxon>Viridiplantae</taxon>
        <taxon>Streptophyta</taxon>
        <taxon>Embryophyta</taxon>
        <taxon>Tracheophyta</taxon>
        <taxon>Spermatophyta</taxon>
        <taxon>Magnoliopsida</taxon>
        <taxon>eudicotyledons</taxon>
        <taxon>Gunneridae</taxon>
        <taxon>Pentapetalae</taxon>
        <taxon>rosids</taxon>
        <taxon>fabids</taxon>
        <taxon>Fagales</taxon>
        <taxon>Juglandaceae</taxon>
        <taxon>Carya</taxon>
    </lineage>
</organism>
<dbReference type="EMBL" id="CM031815">
    <property type="protein sequence ID" value="KAG6648882.1"/>
    <property type="molecule type" value="Genomic_DNA"/>
</dbReference>
<dbReference type="InterPro" id="IPR001810">
    <property type="entry name" value="F-box_dom"/>
</dbReference>
<dbReference type="SUPFAM" id="SSF117281">
    <property type="entry name" value="Kelch motif"/>
    <property type="match status" value="1"/>
</dbReference>
<dbReference type="Proteomes" id="UP000811246">
    <property type="component" value="Chromosome 7"/>
</dbReference>
<dbReference type="SMART" id="SM00256">
    <property type="entry name" value="FBOX"/>
    <property type="match status" value="1"/>
</dbReference>
<dbReference type="FunFam" id="2.120.10.80:FF:000169">
    <property type="entry name" value="F-box family protein"/>
    <property type="match status" value="1"/>
</dbReference>
<dbReference type="OrthoDB" id="1703411at2759"/>
<dbReference type="NCBIfam" id="TIGR01640">
    <property type="entry name" value="F_box_assoc_1"/>
    <property type="match status" value="1"/>
</dbReference>
<accession>A0A8T1Q5Z2</accession>
<comment type="caution">
    <text evidence="2">The sequence shown here is derived from an EMBL/GenBank/DDBJ whole genome shotgun (WGS) entry which is preliminary data.</text>
</comment>
<sequence>MKNPILVACPRTNDRPITTISPAMDPDIWSRLPKELLEQILSFLPLKTLWNLRSTCKHFKSLVFSLPFISKHSPSSSSSPSPFSSFVLLHHPQCNHRFPLYDSALGTWRDSALSLSDFLPCKSPSFSLLSISNGLFCFSLPRSSSFLVCNLLARTSRLIEFPSYPFAYELFTLVSTPVGYKLFMLSTGSTSTSAFVYDSSVLSWRQFRGFDQILSSNYQREGVCFNGCLYFLTPEPFSLVTFDLETGKWKRSDTELPGELTFGRLLNDEEGTLYMIGGTGRDGISRSMKLWELNGARDWVEVESLPEMICRKFVSVCYHNYEHVYCFWHRGMICVCCYTWPEILYYKVSKKTWHWLPKCPYVPDKWSSGFKWFSFVPALYASV</sequence>
<dbReference type="InterPro" id="IPR006527">
    <property type="entry name" value="F-box-assoc_dom_typ1"/>
</dbReference>
<dbReference type="PROSITE" id="PS50181">
    <property type="entry name" value="FBOX"/>
    <property type="match status" value="1"/>
</dbReference>
<name>A0A8T1Q5Z2_CARIL</name>
<feature type="domain" description="F-box" evidence="1">
    <location>
        <begin position="26"/>
        <end position="72"/>
    </location>
</feature>
<dbReference type="Gene3D" id="1.20.1280.50">
    <property type="match status" value="1"/>
</dbReference>
<dbReference type="PANTHER" id="PTHR31672:SF12">
    <property type="entry name" value="F-BOX DOMAIN-CONTAINING PROTEIN"/>
    <property type="match status" value="1"/>
</dbReference>
<dbReference type="Gene3D" id="2.120.10.80">
    <property type="entry name" value="Kelch-type beta propeller"/>
    <property type="match status" value="1"/>
</dbReference>
<dbReference type="InterPro" id="IPR036047">
    <property type="entry name" value="F-box-like_dom_sf"/>
</dbReference>
<dbReference type="Pfam" id="PF07734">
    <property type="entry name" value="FBA_1"/>
    <property type="match status" value="1"/>
</dbReference>